<dbReference type="RefSeq" id="WP_211372531.1">
    <property type="nucleotide sequence ID" value="NZ_BAAATQ010000276.1"/>
</dbReference>
<gene>
    <name evidence="1" type="ORF">JD77_02177</name>
</gene>
<dbReference type="Proteomes" id="UP000319825">
    <property type="component" value="Unassembled WGS sequence"/>
</dbReference>
<reference evidence="1 2" key="1">
    <citation type="submission" date="2019-07" db="EMBL/GenBank/DDBJ databases">
        <title>R&amp;d 2014.</title>
        <authorList>
            <person name="Klenk H.-P."/>
        </authorList>
    </citation>
    <scope>NUCLEOTIDE SEQUENCE [LARGE SCALE GENOMIC DNA]</scope>
    <source>
        <strain evidence="1 2">DSM 43868</strain>
    </source>
</reference>
<keyword evidence="2" id="KW-1185">Reference proteome</keyword>
<dbReference type="EMBL" id="VLKE01000001">
    <property type="protein sequence ID" value="TWH67205.1"/>
    <property type="molecule type" value="Genomic_DNA"/>
</dbReference>
<sequence>MTPATLLAWHRRLVQRGWTYPHCGGQPPGSDEIRELIRRMARDNPRWDHKRIQGEMLGLGHRVGLGTIRRILARGRLAPAPRQTDTSWRTFLRAQATGLLATDFFHVDTVWLRRLYVLVVMEIATRRVHLLGVTEHPTQAWVTQQARNLLMDLGERTNDFRFLIRDRDTINEYHRAA</sequence>
<dbReference type="AlphaFoldDB" id="A0A562I903"/>
<evidence type="ECO:0000313" key="1">
    <source>
        <dbReference type="EMBL" id="TWH67205.1"/>
    </source>
</evidence>
<name>A0A562I903_MICOL</name>
<evidence type="ECO:0000313" key="2">
    <source>
        <dbReference type="Proteomes" id="UP000319825"/>
    </source>
</evidence>
<proteinExistence type="predicted"/>
<evidence type="ECO:0008006" key="3">
    <source>
        <dbReference type="Google" id="ProtNLM"/>
    </source>
</evidence>
<protein>
    <recommendedName>
        <fullName evidence="3">Homeodomain-containing protein</fullName>
    </recommendedName>
</protein>
<organism evidence="1 2">
    <name type="scientific">Micromonospora olivasterospora</name>
    <dbReference type="NCBI Taxonomy" id="1880"/>
    <lineage>
        <taxon>Bacteria</taxon>
        <taxon>Bacillati</taxon>
        <taxon>Actinomycetota</taxon>
        <taxon>Actinomycetes</taxon>
        <taxon>Micromonosporales</taxon>
        <taxon>Micromonosporaceae</taxon>
        <taxon>Micromonospora</taxon>
    </lineage>
</organism>
<accession>A0A562I903</accession>
<comment type="caution">
    <text evidence="1">The sequence shown here is derived from an EMBL/GenBank/DDBJ whole genome shotgun (WGS) entry which is preliminary data.</text>
</comment>